<keyword evidence="1" id="KW-1133">Transmembrane helix</keyword>
<feature type="transmembrane region" description="Helical" evidence="1">
    <location>
        <begin position="108"/>
        <end position="125"/>
    </location>
</feature>
<evidence type="ECO:0000313" key="2">
    <source>
        <dbReference type="EMBL" id="PRO70151.1"/>
    </source>
</evidence>
<feature type="transmembrane region" description="Helical" evidence="1">
    <location>
        <begin position="83"/>
        <end position="102"/>
    </location>
</feature>
<gene>
    <name evidence="2" type="ORF">C6Y39_04015</name>
</gene>
<accession>A0ABX5CUP1</accession>
<feature type="transmembrane region" description="Helical" evidence="1">
    <location>
        <begin position="50"/>
        <end position="71"/>
    </location>
</feature>
<protein>
    <recommendedName>
        <fullName evidence="4">DUF2157 domain-containing protein</fullName>
    </recommendedName>
</protein>
<comment type="caution">
    <text evidence="2">The sequence shown here is derived from an EMBL/GenBank/DDBJ whole genome shotgun (WGS) entry which is preliminary data.</text>
</comment>
<proteinExistence type="predicted"/>
<organism evidence="2 3">
    <name type="scientific">Alteromonas gracilis</name>
    <dbReference type="NCBI Taxonomy" id="1479524"/>
    <lineage>
        <taxon>Bacteria</taxon>
        <taxon>Pseudomonadati</taxon>
        <taxon>Pseudomonadota</taxon>
        <taxon>Gammaproteobacteria</taxon>
        <taxon>Alteromonadales</taxon>
        <taxon>Alteromonadaceae</taxon>
        <taxon>Alteromonas/Salinimonas group</taxon>
        <taxon>Alteromonas</taxon>
    </lineage>
</organism>
<evidence type="ECO:0008006" key="4">
    <source>
        <dbReference type="Google" id="ProtNLM"/>
    </source>
</evidence>
<keyword evidence="1" id="KW-0812">Transmembrane</keyword>
<sequence>MPHVPAPLSLKLAAKEVGLAIDRDAWIFGLAVAAIAVLFSLTSLAKQGSIAAYFLVFFLCGIPAGVGFFIGQRTHKKSLKIQHILVAAFITYFITDNSVKLIGLTQEYWYLTFAVLFILSGLVSWRSPKMFNKSGS</sequence>
<evidence type="ECO:0000313" key="3">
    <source>
        <dbReference type="Proteomes" id="UP000239539"/>
    </source>
</evidence>
<reference evidence="3" key="1">
    <citation type="journal article" date="2020" name="Int. J. Syst. Evol. Microbiol.">
        <title>Alteromonas alba sp. nov., a marine bacterium isolated from the seawater of the West Pacific Ocean.</title>
        <authorList>
            <person name="Sun C."/>
            <person name="Wu Y.-H."/>
            <person name="Xamxidin M."/>
            <person name="Cheng H."/>
            <person name="Xu X.-W."/>
        </authorList>
    </citation>
    <scope>NUCLEOTIDE SEQUENCE [LARGE SCALE GENOMIC DNA]</scope>
    <source>
        <strain evidence="3">9a2</strain>
    </source>
</reference>
<keyword evidence="3" id="KW-1185">Reference proteome</keyword>
<keyword evidence="1" id="KW-0472">Membrane</keyword>
<dbReference type="EMBL" id="PVNO01000009">
    <property type="protein sequence ID" value="PRO70151.1"/>
    <property type="molecule type" value="Genomic_DNA"/>
</dbReference>
<name>A0ABX5CUP1_9ALTE</name>
<dbReference type="Proteomes" id="UP000239539">
    <property type="component" value="Unassembled WGS sequence"/>
</dbReference>
<evidence type="ECO:0000256" key="1">
    <source>
        <dbReference type="SAM" id="Phobius"/>
    </source>
</evidence>
<feature type="transmembrane region" description="Helical" evidence="1">
    <location>
        <begin position="25"/>
        <end position="44"/>
    </location>
</feature>